<evidence type="ECO:0000313" key="3">
    <source>
        <dbReference type="EMBL" id="RGZ81979.1"/>
    </source>
</evidence>
<dbReference type="EMBL" id="QSEP01000058">
    <property type="protein sequence ID" value="RGZ81979.1"/>
    <property type="molecule type" value="Genomic_DNA"/>
</dbReference>
<dbReference type="GO" id="GO:0005829">
    <property type="term" value="C:cytosol"/>
    <property type="evidence" value="ECO:0007669"/>
    <property type="project" value="TreeGrafter"/>
</dbReference>
<feature type="domain" description="HTH cro/C1-type" evidence="2">
    <location>
        <begin position="49"/>
        <end position="103"/>
    </location>
</feature>
<dbReference type="InterPro" id="IPR050807">
    <property type="entry name" value="TransReg_Diox_bact_type"/>
</dbReference>
<name>A0A413PWY0_9FIRM</name>
<evidence type="ECO:0000259" key="2">
    <source>
        <dbReference type="PROSITE" id="PS50943"/>
    </source>
</evidence>
<protein>
    <submittedName>
        <fullName evidence="3">XRE family transcriptional regulator</fullName>
    </submittedName>
</protein>
<sequence>MCYFCICYHYIYHICICQYFLKTFVALLFKNVIYFCYWRTLPMNTGEIIKYFRLARNMTQEQLAQDAEISFSTLRKYEANERNPKYEQLSKIADALGISVNLFMDFEIQSVSDLFSILFKMEGQADLEIATSKDLAVLSEDALFLHFKNGYINHILSNYHASVESIQDMDAQYREKALSEIQNRLLDDNSSIHTDSPALSADSGKPALSLSSADQTWFELSSDCSDEEKEQMIKAATFIKSCLRHSDK</sequence>
<dbReference type="Pfam" id="PF01381">
    <property type="entry name" value="HTH_3"/>
    <property type="match status" value="1"/>
</dbReference>
<dbReference type="GO" id="GO:0003677">
    <property type="term" value="F:DNA binding"/>
    <property type="evidence" value="ECO:0007669"/>
    <property type="project" value="UniProtKB-KW"/>
</dbReference>
<dbReference type="GO" id="GO:0003700">
    <property type="term" value="F:DNA-binding transcription factor activity"/>
    <property type="evidence" value="ECO:0007669"/>
    <property type="project" value="TreeGrafter"/>
</dbReference>
<dbReference type="PROSITE" id="PS50943">
    <property type="entry name" value="HTH_CROC1"/>
    <property type="match status" value="1"/>
</dbReference>
<proteinExistence type="predicted"/>
<accession>A0A413PWY0</accession>
<evidence type="ECO:0000313" key="4">
    <source>
        <dbReference type="Proteomes" id="UP000286561"/>
    </source>
</evidence>
<keyword evidence="1" id="KW-0238">DNA-binding</keyword>
<organism evidence="3 4">
    <name type="scientific">Anaerobutyricum hallii</name>
    <dbReference type="NCBI Taxonomy" id="39488"/>
    <lineage>
        <taxon>Bacteria</taxon>
        <taxon>Bacillati</taxon>
        <taxon>Bacillota</taxon>
        <taxon>Clostridia</taxon>
        <taxon>Lachnospirales</taxon>
        <taxon>Lachnospiraceae</taxon>
        <taxon>Anaerobutyricum</taxon>
    </lineage>
</organism>
<dbReference type="PANTHER" id="PTHR46797">
    <property type="entry name" value="HTH-TYPE TRANSCRIPTIONAL REGULATOR"/>
    <property type="match status" value="1"/>
</dbReference>
<dbReference type="SMART" id="SM00530">
    <property type="entry name" value="HTH_XRE"/>
    <property type="match status" value="1"/>
</dbReference>
<reference evidence="3 4" key="1">
    <citation type="submission" date="2018-08" db="EMBL/GenBank/DDBJ databases">
        <title>A genome reference for cultivated species of the human gut microbiota.</title>
        <authorList>
            <person name="Zou Y."/>
            <person name="Xue W."/>
            <person name="Luo G."/>
        </authorList>
    </citation>
    <scope>NUCLEOTIDE SEQUENCE [LARGE SCALE GENOMIC DNA]</scope>
    <source>
        <strain evidence="3 4">AM48-23BH</strain>
    </source>
</reference>
<dbReference type="PANTHER" id="PTHR46797:SF1">
    <property type="entry name" value="METHYLPHOSPHONATE SYNTHASE"/>
    <property type="match status" value="1"/>
</dbReference>
<dbReference type="InterPro" id="IPR010982">
    <property type="entry name" value="Lambda_DNA-bd_dom_sf"/>
</dbReference>
<evidence type="ECO:0000256" key="1">
    <source>
        <dbReference type="ARBA" id="ARBA00023125"/>
    </source>
</evidence>
<dbReference type="Gene3D" id="1.10.260.40">
    <property type="entry name" value="lambda repressor-like DNA-binding domains"/>
    <property type="match status" value="1"/>
</dbReference>
<comment type="caution">
    <text evidence="3">The sequence shown here is derived from an EMBL/GenBank/DDBJ whole genome shotgun (WGS) entry which is preliminary data.</text>
</comment>
<gene>
    <name evidence="3" type="ORF">DW972_09580</name>
</gene>
<dbReference type="InterPro" id="IPR001387">
    <property type="entry name" value="Cro/C1-type_HTH"/>
</dbReference>
<dbReference type="CDD" id="cd00093">
    <property type="entry name" value="HTH_XRE"/>
    <property type="match status" value="1"/>
</dbReference>
<dbReference type="Proteomes" id="UP000286561">
    <property type="component" value="Unassembled WGS sequence"/>
</dbReference>
<dbReference type="SUPFAM" id="SSF47413">
    <property type="entry name" value="lambda repressor-like DNA-binding domains"/>
    <property type="match status" value="1"/>
</dbReference>
<dbReference type="AlphaFoldDB" id="A0A413PWY0"/>